<comment type="subcellular location">
    <subcellularLocation>
        <location evidence="2">Cytoplasm</location>
    </subcellularLocation>
    <subcellularLocation>
        <location evidence="1">Nucleus</location>
    </subcellularLocation>
</comment>
<keyword evidence="4" id="KW-0963">Cytoplasm</keyword>
<keyword evidence="7" id="KW-0804">Transcription</keyword>
<dbReference type="InterPro" id="IPR013734">
    <property type="entry name" value="TF_Nrm1/Whi5"/>
</dbReference>
<evidence type="ECO:0000256" key="4">
    <source>
        <dbReference type="ARBA" id="ARBA00022490"/>
    </source>
</evidence>
<evidence type="ECO:0000256" key="6">
    <source>
        <dbReference type="ARBA" id="ARBA00023015"/>
    </source>
</evidence>
<proteinExistence type="inferred from homology"/>
<feature type="compositionally biased region" description="Pro residues" evidence="9">
    <location>
        <begin position="206"/>
        <end position="215"/>
    </location>
</feature>
<dbReference type="EMBL" id="CAJPDS010000056">
    <property type="protein sequence ID" value="CAF9930687.1"/>
    <property type="molecule type" value="Genomic_DNA"/>
</dbReference>
<dbReference type="AlphaFoldDB" id="A0A8H3FT95"/>
<feature type="region of interest" description="Disordered" evidence="9">
    <location>
        <begin position="1"/>
        <end position="21"/>
    </location>
</feature>
<keyword evidence="11" id="KW-1185">Reference proteome</keyword>
<dbReference type="GO" id="GO:0005634">
    <property type="term" value="C:nucleus"/>
    <property type="evidence" value="ECO:0007669"/>
    <property type="project" value="UniProtKB-SubCell"/>
</dbReference>
<keyword evidence="6" id="KW-0805">Transcription regulation</keyword>
<dbReference type="OrthoDB" id="5345625at2759"/>
<evidence type="ECO:0000256" key="5">
    <source>
        <dbReference type="ARBA" id="ARBA00022491"/>
    </source>
</evidence>
<keyword evidence="5" id="KW-0678">Repressor</keyword>
<comment type="similarity">
    <text evidence="3">Belongs to the WHI5/NRM1 family.</text>
</comment>
<gene>
    <name evidence="10" type="ORF">HETSPECPRED_007690</name>
</gene>
<keyword evidence="8" id="KW-0539">Nucleus</keyword>
<protein>
    <submittedName>
        <fullName evidence="10">Uncharacterized protein</fullName>
    </submittedName>
</protein>
<name>A0A8H3FT95_9LECA</name>
<evidence type="ECO:0000256" key="2">
    <source>
        <dbReference type="ARBA" id="ARBA00004496"/>
    </source>
</evidence>
<sequence>MQQSPARQPLHERSVNTPIAAIGPEPVVKTNTNLKRGINNVDSPEYPASPLRLRVTQQSPVEDCTSVSAMAAKESQSKPGIAMPHTVQMKENIEEGDSQDTLNDSLLSRINSDPMEETMVSEQTASTEVSQLDRSAASVHAELLRLRLRVAMFKVRTGQTNIPMSLCVSPDSPQLPVLAPPPAVPRLLPAPILQPTAYSARMIEPPQLPSSPPTSPTGSPAKPIQTGTRAANDVFRTPALPKHKRRTVAGGQLSSPPDSHERVDGMDLDQNTELTSSAIRGNAARDLLDLMQSR</sequence>
<comment type="caution">
    <text evidence="10">The sequence shown here is derived from an EMBL/GenBank/DDBJ whole genome shotgun (WGS) entry which is preliminary data.</text>
</comment>
<reference evidence="10" key="1">
    <citation type="submission" date="2021-03" db="EMBL/GenBank/DDBJ databases">
        <authorList>
            <person name="Tagirdzhanova G."/>
        </authorList>
    </citation>
    <scope>NUCLEOTIDE SEQUENCE</scope>
</reference>
<evidence type="ECO:0000256" key="7">
    <source>
        <dbReference type="ARBA" id="ARBA00023163"/>
    </source>
</evidence>
<dbReference type="GO" id="GO:0005737">
    <property type="term" value="C:cytoplasm"/>
    <property type="evidence" value="ECO:0007669"/>
    <property type="project" value="UniProtKB-SubCell"/>
</dbReference>
<evidence type="ECO:0000256" key="3">
    <source>
        <dbReference type="ARBA" id="ARBA00006922"/>
    </source>
</evidence>
<evidence type="ECO:0000313" key="10">
    <source>
        <dbReference type="EMBL" id="CAF9930687.1"/>
    </source>
</evidence>
<organism evidence="10 11">
    <name type="scientific">Heterodermia speciosa</name>
    <dbReference type="NCBI Taxonomy" id="116794"/>
    <lineage>
        <taxon>Eukaryota</taxon>
        <taxon>Fungi</taxon>
        <taxon>Dikarya</taxon>
        <taxon>Ascomycota</taxon>
        <taxon>Pezizomycotina</taxon>
        <taxon>Lecanoromycetes</taxon>
        <taxon>OSLEUM clade</taxon>
        <taxon>Lecanoromycetidae</taxon>
        <taxon>Caliciales</taxon>
        <taxon>Physciaceae</taxon>
        <taxon>Heterodermia</taxon>
    </lineage>
</organism>
<dbReference type="Pfam" id="PF08528">
    <property type="entry name" value="Whi5"/>
    <property type="match status" value="1"/>
</dbReference>
<dbReference type="Proteomes" id="UP000664521">
    <property type="component" value="Unassembled WGS sequence"/>
</dbReference>
<accession>A0A8H3FT95</accession>
<evidence type="ECO:0000256" key="8">
    <source>
        <dbReference type="ARBA" id="ARBA00023242"/>
    </source>
</evidence>
<feature type="region of interest" description="Disordered" evidence="9">
    <location>
        <begin position="203"/>
        <end position="294"/>
    </location>
</feature>
<evidence type="ECO:0000256" key="9">
    <source>
        <dbReference type="SAM" id="MobiDB-lite"/>
    </source>
</evidence>
<evidence type="ECO:0000256" key="1">
    <source>
        <dbReference type="ARBA" id="ARBA00004123"/>
    </source>
</evidence>
<feature type="compositionally biased region" description="Polar residues" evidence="9">
    <location>
        <begin position="269"/>
        <end position="279"/>
    </location>
</feature>
<evidence type="ECO:0000313" key="11">
    <source>
        <dbReference type="Proteomes" id="UP000664521"/>
    </source>
</evidence>